<reference evidence="4" key="1">
    <citation type="submission" date="2015-08" db="EMBL/GenBank/DDBJ databases">
        <title>Complete genome sequence of Rothia mucilaginosa strain NUM-Rm6536.</title>
        <authorList>
            <person name="Nambu T."/>
        </authorList>
    </citation>
    <scope>NUCLEOTIDE SEQUENCE [LARGE SCALE GENOMIC DNA]</scope>
    <source>
        <strain evidence="4">NUM-Rm6536</strain>
    </source>
</reference>
<sequence>MALKSRTPNPRYNALRYGAALLTLPLFLAACGGANTAASNTSSPSTASASATASTTPPVSCSSYSAEDLASAEAAKPVPRTDEQYPAYIQYRHILADGGHIIEPSEIDSKCHAALKAGRSTLPEYVQNIDAYNARPSVGVTDPFAGSEYRDIKNRNEFIPHRADLEEAAYPEMIIRLYEKWYEAAPADIKTLSDANRARFLATSAYQQWKAQPQTPSSSRA</sequence>
<accession>A0A0K2RYJ3</accession>
<evidence type="ECO:0000256" key="1">
    <source>
        <dbReference type="SAM" id="MobiDB-lite"/>
    </source>
</evidence>
<name>A0A0K2RYJ3_9MICC</name>
<keyword evidence="2" id="KW-0732">Signal</keyword>
<feature type="signal peptide" evidence="2">
    <location>
        <begin position="1"/>
        <end position="37"/>
    </location>
</feature>
<proteinExistence type="predicted"/>
<evidence type="ECO:0000313" key="4">
    <source>
        <dbReference type="Proteomes" id="UP000066203"/>
    </source>
</evidence>
<feature type="region of interest" description="Disordered" evidence="1">
    <location>
        <begin position="39"/>
        <end position="59"/>
    </location>
</feature>
<dbReference type="PROSITE" id="PS51257">
    <property type="entry name" value="PROKAR_LIPOPROTEIN"/>
    <property type="match status" value="1"/>
</dbReference>
<dbReference type="PATRIC" id="fig|43675.28.peg.656"/>
<feature type="chain" id="PRO_5038346363" evidence="2">
    <location>
        <begin position="38"/>
        <end position="221"/>
    </location>
</feature>
<protein>
    <submittedName>
        <fullName evidence="3">Uncharacterized protein</fullName>
    </submittedName>
</protein>
<dbReference type="EMBL" id="AP014938">
    <property type="protein sequence ID" value="BAS19894.1"/>
    <property type="molecule type" value="Genomic_DNA"/>
</dbReference>
<organism evidence="3">
    <name type="scientific">Rothia mucilaginosa</name>
    <dbReference type="NCBI Taxonomy" id="43675"/>
    <lineage>
        <taxon>Bacteria</taxon>
        <taxon>Bacillati</taxon>
        <taxon>Actinomycetota</taxon>
        <taxon>Actinomycetes</taxon>
        <taxon>Micrococcales</taxon>
        <taxon>Micrococcaceae</taxon>
        <taxon>Rothia</taxon>
    </lineage>
</organism>
<dbReference type="RefSeq" id="WP_060824034.1">
    <property type="nucleotide sequence ID" value="NZ_AP014938.1"/>
</dbReference>
<evidence type="ECO:0000256" key="2">
    <source>
        <dbReference type="SAM" id="SignalP"/>
    </source>
</evidence>
<dbReference type="AlphaFoldDB" id="A0A0K2RYJ3"/>
<feature type="compositionally biased region" description="Low complexity" evidence="1">
    <location>
        <begin position="39"/>
        <end position="58"/>
    </location>
</feature>
<evidence type="ECO:0000313" key="3">
    <source>
        <dbReference type="EMBL" id="BAS19894.1"/>
    </source>
</evidence>
<gene>
    <name evidence="3" type="ORF">RM6536_0647</name>
</gene>
<dbReference type="Proteomes" id="UP000066203">
    <property type="component" value="Chromosome"/>
</dbReference>